<dbReference type="InterPro" id="IPR051908">
    <property type="entry name" value="Ribosomal_N-acetyltransferase"/>
</dbReference>
<accession>A0ABN2GYZ8</accession>
<evidence type="ECO:0000259" key="1">
    <source>
        <dbReference type="PROSITE" id="PS51186"/>
    </source>
</evidence>
<evidence type="ECO:0000313" key="2">
    <source>
        <dbReference type="EMBL" id="GAA1679202.1"/>
    </source>
</evidence>
<dbReference type="Gene3D" id="3.40.630.30">
    <property type="match status" value="1"/>
</dbReference>
<dbReference type="RefSeq" id="WP_344149467.1">
    <property type="nucleotide sequence ID" value="NZ_BAAANF010000008.1"/>
</dbReference>
<comment type="caution">
    <text evidence="2">The sequence shown here is derived from an EMBL/GenBank/DDBJ whole genome shotgun (WGS) entry which is preliminary data.</text>
</comment>
<evidence type="ECO:0000313" key="3">
    <source>
        <dbReference type="Proteomes" id="UP001500280"/>
    </source>
</evidence>
<dbReference type="CDD" id="cd04301">
    <property type="entry name" value="NAT_SF"/>
    <property type="match status" value="1"/>
</dbReference>
<dbReference type="InterPro" id="IPR000182">
    <property type="entry name" value="GNAT_dom"/>
</dbReference>
<dbReference type="SUPFAM" id="SSF55729">
    <property type="entry name" value="Acyl-CoA N-acyltransferases (Nat)"/>
    <property type="match status" value="1"/>
</dbReference>
<dbReference type="PANTHER" id="PTHR43441">
    <property type="entry name" value="RIBOSOMAL-PROTEIN-SERINE ACETYLTRANSFERASE"/>
    <property type="match status" value="1"/>
</dbReference>
<proteinExistence type="predicted"/>
<dbReference type="EMBL" id="BAAANF010000008">
    <property type="protein sequence ID" value="GAA1679202.1"/>
    <property type="molecule type" value="Genomic_DNA"/>
</dbReference>
<dbReference type="PROSITE" id="PS51186">
    <property type="entry name" value="GNAT"/>
    <property type="match status" value="1"/>
</dbReference>
<protein>
    <submittedName>
        <fullName evidence="2">GNAT family N-acetyltransferase</fullName>
    </submittedName>
</protein>
<dbReference type="InterPro" id="IPR016181">
    <property type="entry name" value="Acyl_CoA_acyltransferase"/>
</dbReference>
<dbReference type="PANTHER" id="PTHR43441:SF10">
    <property type="entry name" value="ACETYLTRANSFERASE"/>
    <property type="match status" value="1"/>
</dbReference>
<gene>
    <name evidence="2" type="ORF">GCM10009745_23700</name>
</gene>
<sequence>MPVPSTAFAAGQPALDNLRPWRNTDVPAVIEAFTNAEIERWHVLRIDTAPAAEAASWAITSDSVVGQIGLREINLEMATVSLSYWMLPAARGQGLAAQAIATLERWCFGLGFQRIALQHSTRNHQSCRVAEKAGYLLEGTLRSAWQLDDGRHDAHLHAHVSP</sequence>
<reference evidence="2 3" key="1">
    <citation type="journal article" date="2019" name="Int. J. Syst. Evol. Microbiol.">
        <title>The Global Catalogue of Microorganisms (GCM) 10K type strain sequencing project: providing services to taxonomists for standard genome sequencing and annotation.</title>
        <authorList>
            <consortium name="The Broad Institute Genomics Platform"/>
            <consortium name="The Broad Institute Genome Sequencing Center for Infectious Disease"/>
            <person name="Wu L."/>
            <person name="Ma J."/>
        </authorList>
    </citation>
    <scope>NUCLEOTIDE SEQUENCE [LARGE SCALE GENOMIC DNA]</scope>
    <source>
        <strain evidence="2 3">JCM 14307</strain>
    </source>
</reference>
<dbReference type="Proteomes" id="UP001500280">
    <property type="component" value="Unassembled WGS sequence"/>
</dbReference>
<name>A0ABN2GYZ8_9ACTN</name>
<dbReference type="Pfam" id="PF13302">
    <property type="entry name" value="Acetyltransf_3"/>
    <property type="match status" value="1"/>
</dbReference>
<keyword evidence="3" id="KW-1185">Reference proteome</keyword>
<organism evidence="2 3">
    <name type="scientific">Kribbella yunnanensis</name>
    <dbReference type="NCBI Taxonomy" id="190194"/>
    <lineage>
        <taxon>Bacteria</taxon>
        <taxon>Bacillati</taxon>
        <taxon>Actinomycetota</taxon>
        <taxon>Actinomycetes</taxon>
        <taxon>Propionibacteriales</taxon>
        <taxon>Kribbellaceae</taxon>
        <taxon>Kribbella</taxon>
    </lineage>
</organism>
<feature type="domain" description="N-acetyltransferase" evidence="1">
    <location>
        <begin position="16"/>
        <end position="162"/>
    </location>
</feature>